<keyword evidence="3" id="KW-1185">Reference proteome</keyword>
<keyword evidence="2" id="KW-0032">Aminotransferase</keyword>
<dbReference type="InterPro" id="IPR015422">
    <property type="entry name" value="PyrdxlP-dep_Trfase_small"/>
</dbReference>
<dbReference type="EMBL" id="FNDU01000021">
    <property type="protein sequence ID" value="SDJ06173.1"/>
    <property type="molecule type" value="Genomic_DNA"/>
</dbReference>
<reference evidence="2 3" key="1">
    <citation type="submission" date="2016-10" db="EMBL/GenBank/DDBJ databases">
        <authorList>
            <person name="de Groot N.N."/>
        </authorList>
    </citation>
    <scope>NUCLEOTIDE SEQUENCE [LARGE SCALE GENOMIC DNA]</scope>
    <source>
        <strain evidence="3">P4B,CCM 7963,CECT 7998,DSM 25260,IBRC-M 10614,KCTC 13821</strain>
    </source>
</reference>
<name>A0A1G8QNG2_9BACI</name>
<protein>
    <submittedName>
        <fullName evidence="2">4-aminobutyrate aminotransferase / (S)-3-amino-2-methylpropionate transaminase</fullName>
    </submittedName>
</protein>
<dbReference type="STRING" id="930129.SAMN05216352_1217"/>
<dbReference type="GO" id="GO:0008483">
    <property type="term" value="F:transaminase activity"/>
    <property type="evidence" value="ECO:0007669"/>
    <property type="project" value="UniProtKB-KW"/>
</dbReference>
<feature type="compositionally biased region" description="Polar residues" evidence="1">
    <location>
        <begin position="1"/>
        <end position="10"/>
    </location>
</feature>
<dbReference type="Gene3D" id="3.90.1150.10">
    <property type="entry name" value="Aspartate Aminotransferase, domain 1"/>
    <property type="match status" value="1"/>
</dbReference>
<dbReference type="OrthoDB" id="9807885at2"/>
<evidence type="ECO:0000313" key="3">
    <source>
        <dbReference type="Proteomes" id="UP000199017"/>
    </source>
</evidence>
<gene>
    <name evidence="2" type="ORF">SAMN05216352_1217</name>
</gene>
<dbReference type="Proteomes" id="UP000199017">
    <property type="component" value="Unassembled WGS sequence"/>
</dbReference>
<keyword evidence="2" id="KW-0808">Transferase</keyword>
<feature type="region of interest" description="Disordered" evidence="1">
    <location>
        <begin position="1"/>
        <end position="22"/>
    </location>
</feature>
<dbReference type="InterPro" id="IPR015424">
    <property type="entry name" value="PyrdxlP-dep_Trfase"/>
</dbReference>
<proteinExistence type="predicted"/>
<accession>A0A1G8QNG2</accession>
<sequence length="62" mass="6806">MSKTTRTTAEWQEARDHYIPRGVGNGNRNIAKSGKGAEITDIDGNRYIDFAGAIGSLMLLEH</sequence>
<dbReference type="SUPFAM" id="SSF53383">
    <property type="entry name" value="PLP-dependent transferases"/>
    <property type="match status" value="1"/>
</dbReference>
<evidence type="ECO:0000313" key="2">
    <source>
        <dbReference type="EMBL" id="SDJ06173.1"/>
    </source>
</evidence>
<dbReference type="AlphaFoldDB" id="A0A1G8QNG2"/>
<organism evidence="2 3">
    <name type="scientific">Alteribacillus bidgolensis</name>
    <dbReference type="NCBI Taxonomy" id="930129"/>
    <lineage>
        <taxon>Bacteria</taxon>
        <taxon>Bacillati</taxon>
        <taxon>Bacillota</taxon>
        <taxon>Bacilli</taxon>
        <taxon>Bacillales</taxon>
        <taxon>Bacillaceae</taxon>
        <taxon>Alteribacillus</taxon>
    </lineage>
</organism>
<evidence type="ECO:0000256" key="1">
    <source>
        <dbReference type="SAM" id="MobiDB-lite"/>
    </source>
</evidence>